<dbReference type="EMBL" id="RQTK01002837">
    <property type="protein sequence ID" value="RUS68440.1"/>
    <property type="molecule type" value="Genomic_DNA"/>
</dbReference>
<feature type="compositionally biased region" description="Basic and acidic residues" evidence="1">
    <location>
        <begin position="200"/>
        <end position="216"/>
    </location>
</feature>
<accession>A0A3S0Z708</accession>
<feature type="region of interest" description="Disordered" evidence="1">
    <location>
        <begin position="112"/>
        <end position="240"/>
    </location>
</feature>
<dbReference type="Proteomes" id="UP000271974">
    <property type="component" value="Unassembled WGS sequence"/>
</dbReference>
<keyword evidence="3" id="KW-1185">Reference proteome</keyword>
<sequence>KSQPRYTVVSTPKTGDTYVVRDDASQKTRVVTASEMCLYLARTTADVGVDPAVDVGSDQAVDVGVDPLAGEPEDRTADVGVNPAVQTRADGVARVGVGLTVDEAALGDVAAEGDVGPATVEPTQGGLGDDNPRGEMTYLVQILEPPTSGHQPGSEATFRDESTGDCPAQSRVPVASRSPGVTSPEPPDGTRRGRTRIPVRRRDLEPTKHTQKDASSDRMSSSPRTQPDLPRSSRLVQRRN</sequence>
<dbReference type="AlphaFoldDB" id="A0A3S0Z708"/>
<feature type="non-terminal residue" evidence="2">
    <location>
        <position position="1"/>
    </location>
</feature>
<organism evidence="2 3">
    <name type="scientific">Elysia chlorotica</name>
    <name type="common">Eastern emerald elysia</name>
    <name type="synonym">Sea slug</name>
    <dbReference type="NCBI Taxonomy" id="188477"/>
    <lineage>
        <taxon>Eukaryota</taxon>
        <taxon>Metazoa</taxon>
        <taxon>Spiralia</taxon>
        <taxon>Lophotrochozoa</taxon>
        <taxon>Mollusca</taxon>
        <taxon>Gastropoda</taxon>
        <taxon>Heterobranchia</taxon>
        <taxon>Euthyneura</taxon>
        <taxon>Panpulmonata</taxon>
        <taxon>Sacoglossa</taxon>
        <taxon>Placobranchoidea</taxon>
        <taxon>Plakobranchidae</taxon>
        <taxon>Elysia</taxon>
    </lineage>
</organism>
<name>A0A3S0Z708_ELYCH</name>
<gene>
    <name evidence="2" type="ORF">EGW08_023798</name>
</gene>
<reference evidence="2 3" key="1">
    <citation type="submission" date="2019-01" db="EMBL/GenBank/DDBJ databases">
        <title>A draft genome assembly of the solar-powered sea slug Elysia chlorotica.</title>
        <authorList>
            <person name="Cai H."/>
            <person name="Li Q."/>
            <person name="Fang X."/>
            <person name="Li J."/>
            <person name="Curtis N.E."/>
            <person name="Altenburger A."/>
            <person name="Shibata T."/>
            <person name="Feng M."/>
            <person name="Maeda T."/>
            <person name="Schwartz J.A."/>
            <person name="Shigenobu S."/>
            <person name="Lundholm N."/>
            <person name="Nishiyama T."/>
            <person name="Yang H."/>
            <person name="Hasebe M."/>
            <person name="Li S."/>
            <person name="Pierce S.K."/>
            <person name="Wang J."/>
        </authorList>
    </citation>
    <scope>NUCLEOTIDE SEQUENCE [LARGE SCALE GENOMIC DNA]</scope>
    <source>
        <strain evidence="2">EC2010</strain>
        <tissue evidence="2">Whole organism of an adult</tissue>
    </source>
</reference>
<evidence type="ECO:0000313" key="3">
    <source>
        <dbReference type="Proteomes" id="UP000271974"/>
    </source>
</evidence>
<evidence type="ECO:0000256" key="1">
    <source>
        <dbReference type="SAM" id="MobiDB-lite"/>
    </source>
</evidence>
<comment type="caution">
    <text evidence="2">The sequence shown here is derived from an EMBL/GenBank/DDBJ whole genome shotgun (WGS) entry which is preliminary data.</text>
</comment>
<proteinExistence type="predicted"/>
<evidence type="ECO:0000313" key="2">
    <source>
        <dbReference type="EMBL" id="RUS68440.1"/>
    </source>
</evidence>
<protein>
    <submittedName>
        <fullName evidence="2">Uncharacterized protein</fullName>
    </submittedName>
</protein>